<keyword evidence="3" id="KW-1185">Reference proteome</keyword>
<reference evidence="2 3" key="1">
    <citation type="submission" date="2023-09" db="EMBL/GenBank/DDBJ databases">
        <authorList>
            <person name="Rey-Velasco X."/>
        </authorList>
    </citation>
    <scope>NUCLEOTIDE SEQUENCE [LARGE SCALE GENOMIC DNA]</scope>
    <source>
        <strain evidence="2 3">P007</strain>
    </source>
</reference>
<keyword evidence="1" id="KW-1133">Transmembrane helix</keyword>
<evidence type="ECO:0000256" key="1">
    <source>
        <dbReference type="SAM" id="Phobius"/>
    </source>
</evidence>
<protein>
    <recommendedName>
        <fullName evidence="4">DUF3379 domain-containing protein</fullName>
    </recommendedName>
</protein>
<dbReference type="RefSeq" id="WP_311388463.1">
    <property type="nucleotide sequence ID" value="NZ_JAVRHU010000005.1"/>
</dbReference>
<feature type="transmembrane region" description="Helical" evidence="1">
    <location>
        <begin position="48"/>
        <end position="69"/>
    </location>
</feature>
<name>A0ABU3BKW6_9FLAO</name>
<dbReference type="EMBL" id="JAVRHU010000005">
    <property type="protein sequence ID" value="MDT0622804.1"/>
    <property type="molecule type" value="Genomic_DNA"/>
</dbReference>
<feature type="transmembrane region" description="Helical" evidence="1">
    <location>
        <begin position="104"/>
        <end position="123"/>
    </location>
</feature>
<evidence type="ECO:0008006" key="4">
    <source>
        <dbReference type="Google" id="ProtNLM"/>
    </source>
</evidence>
<dbReference type="Proteomes" id="UP001250662">
    <property type="component" value="Unassembled WGS sequence"/>
</dbReference>
<organism evidence="2 3">
    <name type="scientific">Croceitalea vernalis</name>
    <dbReference type="NCBI Taxonomy" id="3075599"/>
    <lineage>
        <taxon>Bacteria</taxon>
        <taxon>Pseudomonadati</taxon>
        <taxon>Bacteroidota</taxon>
        <taxon>Flavobacteriia</taxon>
        <taxon>Flavobacteriales</taxon>
        <taxon>Flavobacteriaceae</taxon>
        <taxon>Croceitalea</taxon>
    </lineage>
</organism>
<proteinExistence type="predicted"/>
<keyword evidence="1" id="KW-0472">Membrane</keyword>
<comment type="caution">
    <text evidence="2">The sequence shown here is derived from an EMBL/GenBank/DDBJ whole genome shotgun (WGS) entry which is preliminary data.</text>
</comment>
<gene>
    <name evidence="2" type="ORF">RM520_14335</name>
</gene>
<evidence type="ECO:0000313" key="3">
    <source>
        <dbReference type="Proteomes" id="UP001250662"/>
    </source>
</evidence>
<keyword evidence="1" id="KW-0812">Transmembrane</keyword>
<accession>A0ABU3BKW6</accession>
<evidence type="ECO:0000313" key="2">
    <source>
        <dbReference type="EMBL" id="MDT0622804.1"/>
    </source>
</evidence>
<sequence length="132" mass="14978">MDNQEELEKLIDKLMVNDSLDQPSLDFTENVLAKLPGIQNAHFVYKPLLPKSIFIIGAFLVLSLVVVILKNYGFSEIDSRYINNLNDMGASINNFFGQDRFSKTATYVIILGGFLFFVQTLILKKHVDSRFA</sequence>